<reference evidence="2 3" key="1">
    <citation type="submission" date="2020-06" db="EMBL/GenBank/DDBJ databases">
        <title>Altererythrobacter sp. HHU K3-1.</title>
        <authorList>
            <person name="Zhang D."/>
            <person name="Xue H."/>
        </authorList>
    </citation>
    <scope>NUCLEOTIDE SEQUENCE [LARGE SCALE GENOMIC DNA]</scope>
    <source>
        <strain evidence="2 3">HHU K3-1</strain>
    </source>
</reference>
<dbReference type="Proteomes" id="UP000561438">
    <property type="component" value="Unassembled WGS sequence"/>
</dbReference>
<accession>A0A850HF35</accession>
<dbReference type="RefSeq" id="WP_176268225.1">
    <property type="nucleotide sequence ID" value="NZ_JABWGV010000006.1"/>
</dbReference>
<feature type="signal peptide" evidence="1">
    <location>
        <begin position="1"/>
        <end position="23"/>
    </location>
</feature>
<name>A0A850HF35_9SPHN</name>
<comment type="caution">
    <text evidence="2">The sequence shown here is derived from an EMBL/GenBank/DDBJ whole genome shotgun (WGS) entry which is preliminary data.</text>
</comment>
<organism evidence="2 3">
    <name type="scientific">Qipengyuania atrilutea</name>
    <dbReference type="NCBI Taxonomy" id="2744473"/>
    <lineage>
        <taxon>Bacteria</taxon>
        <taxon>Pseudomonadati</taxon>
        <taxon>Pseudomonadota</taxon>
        <taxon>Alphaproteobacteria</taxon>
        <taxon>Sphingomonadales</taxon>
        <taxon>Erythrobacteraceae</taxon>
        <taxon>Qipengyuania</taxon>
    </lineage>
</organism>
<keyword evidence="3" id="KW-1185">Reference proteome</keyword>
<keyword evidence="1" id="KW-0732">Signal</keyword>
<protein>
    <submittedName>
        <fullName evidence="2">Uncharacterized protein</fullName>
    </submittedName>
</protein>
<evidence type="ECO:0000256" key="1">
    <source>
        <dbReference type="SAM" id="SignalP"/>
    </source>
</evidence>
<sequence length="185" mass="19632">MRKTITTISATACAAAIAVAAAAQTPSLPVGTWSQASSGLELVLVSRIKLSPNVGVSMGTSLGGSVGYGSMTRTEIVTEPTLLDVERRMTLTIESDGDFTWLTVREHAEGNDCTRTVRQTKRGRALVAGDNLVLSTSEGRESFSSSCGESGETDLVAGTESYPLHRETGRIELRSETGTWSFVRS</sequence>
<evidence type="ECO:0000313" key="2">
    <source>
        <dbReference type="EMBL" id="NVD45919.1"/>
    </source>
</evidence>
<evidence type="ECO:0000313" key="3">
    <source>
        <dbReference type="Proteomes" id="UP000561438"/>
    </source>
</evidence>
<gene>
    <name evidence="2" type="ORF">HUV48_12965</name>
</gene>
<dbReference type="EMBL" id="JABWGV010000006">
    <property type="protein sequence ID" value="NVD45919.1"/>
    <property type="molecule type" value="Genomic_DNA"/>
</dbReference>
<dbReference type="AlphaFoldDB" id="A0A850HF35"/>
<feature type="chain" id="PRO_5032880447" evidence="1">
    <location>
        <begin position="24"/>
        <end position="185"/>
    </location>
</feature>
<proteinExistence type="predicted"/>